<name>A0AAD4MJV0_9BILA</name>
<accession>A0AAD4MJV0</accession>
<dbReference type="Proteomes" id="UP001201812">
    <property type="component" value="Unassembled WGS sequence"/>
</dbReference>
<dbReference type="EMBL" id="JAKKPZ010000780">
    <property type="protein sequence ID" value="KAI1692349.1"/>
    <property type="molecule type" value="Genomic_DNA"/>
</dbReference>
<evidence type="ECO:0000313" key="1">
    <source>
        <dbReference type="EMBL" id="KAI1692349.1"/>
    </source>
</evidence>
<sequence length="217" mass="22811">MTRATGWSSCTVFSSRVLRGVMTGGEVHPEFGAPIAAGLPQGSVVAIERGVETVIHTGPATRQRDYGRAHPVGRAPGAGPRIVGVFDSWGAFRDAAPQRCYAISQPPQNARGAFASIANWPRTGARNQLHIRLSRTRDPRAKVTLSVGERRFELMAGPDDAWAPDARTDAAIVSAMRSSRSMSVESLARGGGAFADTYALKGAATAIDAAALGCARP</sequence>
<gene>
    <name evidence="1" type="ORF">DdX_21307</name>
</gene>
<dbReference type="AlphaFoldDB" id="A0AAD4MJV0"/>
<protein>
    <submittedName>
        <fullName evidence="1">Uncharacterized protein</fullName>
    </submittedName>
</protein>
<reference evidence="1" key="1">
    <citation type="submission" date="2022-01" db="EMBL/GenBank/DDBJ databases">
        <title>Genome Sequence Resource for Two Populations of Ditylenchus destructor, the Migratory Endoparasitic Phytonematode.</title>
        <authorList>
            <person name="Zhang H."/>
            <person name="Lin R."/>
            <person name="Xie B."/>
        </authorList>
    </citation>
    <scope>NUCLEOTIDE SEQUENCE</scope>
    <source>
        <strain evidence="1">BazhouSP</strain>
    </source>
</reference>
<proteinExistence type="predicted"/>
<evidence type="ECO:0000313" key="2">
    <source>
        <dbReference type="Proteomes" id="UP001201812"/>
    </source>
</evidence>
<keyword evidence="2" id="KW-1185">Reference proteome</keyword>
<comment type="caution">
    <text evidence="1">The sequence shown here is derived from an EMBL/GenBank/DDBJ whole genome shotgun (WGS) entry which is preliminary data.</text>
</comment>
<organism evidence="1 2">
    <name type="scientific">Ditylenchus destructor</name>
    <dbReference type="NCBI Taxonomy" id="166010"/>
    <lineage>
        <taxon>Eukaryota</taxon>
        <taxon>Metazoa</taxon>
        <taxon>Ecdysozoa</taxon>
        <taxon>Nematoda</taxon>
        <taxon>Chromadorea</taxon>
        <taxon>Rhabditida</taxon>
        <taxon>Tylenchina</taxon>
        <taxon>Tylenchomorpha</taxon>
        <taxon>Sphaerularioidea</taxon>
        <taxon>Anguinidae</taxon>
        <taxon>Anguininae</taxon>
        <taxon>Ditylenchus</taxon>
    </lineage>
</organism>